<dbReference type="AlphaFoldDB" id="A0A8J8NQS6"/>
<keyword evidence="3" id="KW-1185">Reference proteome</keyword>
<comment type="caution">
    <text evidence="2">The sequence shown here is derived from an EMBL/GenBank/DDBJ whole genome shotgun (WGS) entry which is preliminary data.</text>
</comment>
<accession>A0A8J8NQS6</accession>
<organism evidence="2 3">
    <name type="scientific">Halteria grandinella</name>
    <dbReference type="NCBI Taxonomy" id="5974"/>
    <lineage>
        <taxon>Eukaryota</taxon>
        <taxon>Sar</taxon>
        <taxon>Alveolata</taxon>
        <taxon>Ciliophora</taxon>
        <taxon>Intramacronucleata</taxon>
        <taxon>Spirotrichea</taxon>
        <taxon>Stichotrichia</taxon>
        <taxon>Sporadotrichida</taxon>
        <taxon>Halteriidae</taxon>
        <taxon>Halteria</taxon>
    </lineage>
</organism>
<proteinExistence type="predicted"/>
<dbReference type="EMBL" id="RRYP01008985">
    <property type="protein sequence ID" value="TNV79378.1"/>
    <property type="molecule type" value="Genomic_DNA"/>
</dbReference>
<protein>
    <submittedName>
        <fullName evidence="2">Uncharacterized protein</fullName>
    </submittedName>
</protein>
<dbReference type="Proteomes" id="UP000785679">
    <property type="component" value="Unassembled WGS sequence"/>
</dbReference>
<evidence type="ECO:0000313" key="3">
    <source>
        <dbReference type="Proteomes" id="UP000785679"/>
    </source>
</evidence>
<feature type="region of interest" description="Disordered" evidence="1">
    <location>
        <begin position="1"/>
        <end position="38"/>
    </location>
</feature>
<evidence type="ECO:0000256" key="1">
    <source>
        <dbReference type="SAM" id="MobiDB-lite"/>
    </source>
</evidence>
<name>A0A8J8NQS6_HALGN</name>
<feature type="compositionally biased region" description="Polar residues" evidence="1">
    <location>
        <begin position="10"/>
        <end position="38"/>
    </location>
</feature>
<sequence>MDSTPWAASCTPSSTVSNARTASPDSAIPQTACSPQMTPHSRGIILQVVPKAGRIQLGAFLGGRVGRPCRGHHRRGGRGAGAW</sequence>
<gene>
    <name evidence="2" type="ORF">FGO68_gene1788</name>
</gene>
<evidence type="ECO:0000313" key="2">
    <source>
        <dbReference type="EMBL" id="TNV79378.1"/>
    </source>
</evidence>
<reference evidence="2" key="1">
    <citation type="submission" date="2019-06" db="EMBL/GenBank/DDBJ databases">
        <authorList>
            <person name="Zheng W."/>
        </authorList>
    </citation>
    <scope>NUCLEOTIDE SEQUENCE</scope>
    <source>
        <strain evidence="2">QDHG01</strain>
    </source>
</reference>